<reference evidence="2" key="1">
    <citation type="submission" date="2013-04" db="EMBL/GenBank/DDBJ databases">
        <authorList>
            <person name="Qu J."/>
            <person name="Murali S.C."/>
            <person name="Bandaranaike D."/>
            <person name="Bellair M."/>
            <person name="Blankenburg K."/>
            <person name="Chao H."/>
            <person name="Dinh H."/>
            <person name="Doddapaneni H."/>
            <person name="Downs B."/>
            <person name="Dugan-Rocha S."/>
            <person name="Elkadiri S."/>
            <person name="Gnanaolivu R.D."/>
            <person name="Hernandez B."/>
            <person name="Javaid M."/>
            <person name="Jayaseelan J.C."/>
            <person name="Lee S."/>
            <person name="Li M."/>
            <person name="Ming W."/>
            <person name="Munidasa M."/>
            <person name="Muniz J."/>
            <person name="Nguyen L."/>
            <person name="Ongeri F."/>
            <person name="Osuji N."/>
            <person name="Pu L.-L."/>
            <person name="Puazo M."/>
            <person name="Qu C."/>
            <person name="Quiroz J."/>
            <person name="Raj R."/>
            <person name="Weissenberger G."/>
            <person name="Xin Y."/>
            <person name="Zou X."/>
            <person name="Han Y."/>
            <person name="Richards S."/>
            <person name="Worley K."/>
            <person name="Muzny D."/>
            <person name="Gibbs R."/>
        </authorList>
    </citation>
    <scope>NUCLEOTIDE SEQUENCE</scope>
    <source>
        <strain evidence="2">Sampled in the wild</strain>
    </source>
</reference>
<sequence length="266" mass="30266">MEGENDVPSLRMGAYELKFENGEDIGPEMKEIARKELRESPEVVRQGIDTLRALLKGDTDLHLPLDDDAFLVEFLRPCKYYPESARALTRHAKLYTGLTPNSARNILSQNILTVLPKRDQHGRRILLVEAGAKWKPSQCTLDEIMQGCILMLEAAMKEPKTQVAGAIAVLDTYGLGLSHVCHFTPAFAGRVVEWVQDCLPTRLKAVHVVNQPYIFNMVFTLFKPFMREKLRNRVSGHSCVRCVGERWVRDDWHNFKSLSMETKGEL</sequence>
<dbReference type="PANTHER" id="PTHR10174:SF220">
    <property type="entry name" value="LD41874P"/>
    <property type="match status" value="1"/>
</dbReference>
<reference evidence="2" key="2">
    <citation type="submission" date="2017-10" db="EMBL/GenBank/DDBJ databases">
        <title>Ladona fulva Genome sequencing and assembly.</title>
        <authorList>
            <person name="Murali S."/>
            <person name="Richards S."/>
            <person name="Bandaranaike D."/>
            <person name="Bellair M."/>
            <person name="Blankenburg K."/>
            <person name="Chao H."/>
            <person name="Dinh H."/>
            <person name="Doddapaneni H."/>
            <person name="Dugan-Rocha S."/>
            <person name="Elkadiri S."/>
            <person name="Gnanaolivu R."/>
            <person name="Hernandez B."/>
            <person name="Skinner E."/>
            <person name="Javaid M."/>
            <person name="Lee S."/>
            <person name="Li M."/>
            <person name="Ming W."/>
            <person name="Munidasa M."/>
            <person name="Muniz J."/>
            <person name="Nguyen L."/>
            <person name="Hughes D."/>
            <person name="Osuji N."/>
            <person name="Pu L.-L."/>
            <person name="Puazo M."/>
            <person name="Qu C."/>
            <person name="Quiroz J."/>
            <person name="Raj R."/>
            <person name="Weissenberger G."/>
            <person name="Xin Y."/>
            <person name="Zou X."/>
            <person name="Han Y."/>
            <person name="Worley K."/>
            <person name="Muzny D."/>
            <person name="Gibbs R."/>
        </authorList>
    </citation>
    <scope>NUCLEOTIDE SEQUENCE</scope>
    <source>
        <strain evidence="2">Sampled in the wild</strain>
    </source>
</reference>
<dbReference type="InterPro" id="IPR001251">
    <property type="entry name" value="CRAL-TRIO_dom"/>
</dbReference>
<dbReference type="GO" id="GO:1902936">
    <property type="term" value="F:phosphatidylinositol bisphosphate binding"/>
    <property type="evidence" value="ECO:0007669"/>
    <property type="project" value="TreeGrafter"/>
</dbReference>
<dbReference type="Proteomes" id="UP000792457">
    <property type="component" value="Unassembled WGS sequence"/>
</dbReference>
<dbReference type="SMART" id="SM00516">
    <property type="entry name" value="SEC14"/>
    <property type="match status" value="1"/>
</dbReference>
<dbReference type="PRINTS" id="PR00180">
    <property type="entry name" value="CRETINALDHBP"/>
</dbReference>
<dbReference type="Pfam" id="PF00650">
    <property type="entry name" value="CRAL_TRIO"/>
    <property type="match status" value="1"/>
</dbReference>
<dbReference type="EMBL" id="KZ309341">
    <property type="protein sequence ID" value="KAG8238362.1"/>
    <property type="molecule type" value="Genomic_DNA"/>
</dbReference>
<dbReference type="Gene3D" id="3.40.525.10">
    <property type="entry name" value="CRAL-TRIO lipid binding domain"/>
    <property type="match status" value="1"/>
</dbReference>
<evidence type="ECO:0000313" key="3">
    <source>
        <dbReference type="Proteomes" id="UP000792457"/>
    </source>
</evidence>
<dbReference type="Gene3D" id="1.20.5.1200">
    <property type="entry name" value="Alpha-tocopherol transfer"/>
    <property type="match status" value="1"/>
</dbReference>
<dbReference type="InterPro" id="IPR036865">
    <property type="entry name" value="CRAL-TRIO_dom_sf"/>
</dbReference>
<feature type="domain" description="CRAL-TRIO" evidence="1">
    <location>
        <begin position="99"/>
        <end position="234"/>
    </location>
</feature>
<proteinExistence type="predicted"/>
<comment type="caution">
    <text evidence="2">The sequence shown here is derived from an EMBL/GenBank/DDBJ whole genome shotgun (WGS) entry which is preliminary data.</text>
</comment>
<protein>
    <recommendedName>
        <fullName evidence="1">CRAL-TRIO domain-containing protein</fullName>
    </recommendedName>
</protein>
<dbReference type="SUPFAM" id="SSF46938">
    <property type="entry name" value="CRAL/TRIO N-terminal domain"/>
    <property type="match status" value="1"/>
</dbReference>
<dbReference type="PROSITE" id="PS50191">
    <property type="entry name" value="CRAL_TRIO"/>
    <property type="match status" value="1"/>
</dbReference>
<organism evidence="2 3">
    <name type="scientific">Ladona fulva</name>
    <name type="common">Scarce chaser dragonfly</name>
    <name type="synonym">Libellula fulva</name>
    <dbReference type="NCBI Taxonomy" id="123851"/>
    <lineage>
        <taxon>Eukaryota</taxon>
        <taxon>Metazoa</taxon>
        <taxon>Ecdysozoa</taxon>
        <taxon>Arthropoda</taxon>
        <taxon>Hexapoda</taxon>
        <taxon>Insecta</taxon>
        <taxon>Pterygota</taxon>
        <taxon>Palaeoptera</taxon>
        <taxon>Odonata</taxon>
        <taxon>Epiprocta</taxon>
        <taxon>Anisoptera</taxon>
        <taxon>Libelluloidea</taxon>
        <taxon>Libellulidae</taxon>
        <taxon>Ladona</taxon>
    </lineage>
</organism>
<evidence type="ECO:0000313" key="2">
    <source>
        <dbReference type="EMBL" id="KAG8238362.1"/>
    </source>
</evidence>
<gene>
    <name evidence="2" type="ORF">J437_LFUL018005</name>
</gene>
<dbReference type="AlphaFoldDB" id="A0A8K0KPF6"/>
<dbReference type="CDD" id="cd00170">
    <property type="entry name" value="SEC14"/>
    <property type="match status" value="1"/>
</dbReference>
<dbReference type="OrthoDB" id="75724at2759"/>
<dbReference type="SUPFAM" id="SSF52087">
    <property type="entry name" value="CRAL/TRIO domain"/>
    <property type="match status" value="1"/>
</dbReference>
<dbReference type="InterPro" id="IPR036273">
    <property type="entry name" value="CRAL/TRIO_N_dom_sf"/>
</dbReference>
<keyword evidence="3" id="KW-1185">Reference proteome</keyword>
<name>A0A8K0KPF6_LADFU</name>
<dbReference type="PANTHER" id="PTHR10174">
    <property type="entry name" value="ALPHA-TOCOPHEROL TRANSFER PROTEIN-RELATED"/>
    <property type="match status" value="1"/>
</dbReference>
<accession>A0A8K0KPF6</accession>
<evidence type="ECO:0000259" key="1">
    <source>
        <dbReference type="PROSITE" id="PS50191"/>
    </source>
</evidence>
<dbReference type="GO" id="GO:0016020">
    <property type="term" value="C:membrane"/>
    <property type="evidence" value="ECO:0007669"/>
    <property type="project" value="TreeGrafter"/>
</dbReference>
<dbReference type="Gene3D" id="1.10.8.20">
    <property type="entry name" value="N-terminal domain of phosphatidylinositol transfer protein sec14p"/>
    <property type="match status" value="1"/>
</dbReference>